<evidence type="ECO:0000313" key="2">
    <source>
        <dbReference type="EMBL" id="KRZ70352.1"/>
    </source>
</evidence>
<protein>
    <submittedName>
        <fullName evidence="2">Uncharacterized protein</fullName>
    </submittedName>
</protein>
<dbReference type="EMBL" id="JYDO01000116">
    <property type="protein sequence ID" value="KRZ70352.1"/>
    <property type="molecule type" value="Genomic_DNA"/>
</dbReference>
<sequence>MHCKSVGRKKLPFSTVGRSPEKFENHCSRRRPKGTDIRLYKEDFPCFDNYALIEKQTMSAVECRKNIYANEEQNLYKRAP</sequence>
<gene>
    <name evidence="2" type="ORF">T10_2338</name>
</gene>
<feature type="region of interest" description="Disordered" evidence="1">
    <location>
        <begin position="1"/>
        <end position="28"/>
    </location>
</feature>
<organism evidence="2 3">
    <name type="scientific">Trichinella papuae</name>
    <dbReference type="NCBI Taxonomy" id="268474"/>
    <lineage>
        <taxon>Eukaryota</taxon>
        <taxon>Metazoa</taxon>
        <taxon>Ecdysozoa</taxon>
        <taxon>Nematoda</taxon>
        <taxon>Enoplea</taxon>
        <taxon>Dorylaimia</taxon>
        <taxon>Trichinellida</taxon>
        <taxon>Trichinellidae</taxon>
        <taxon>Trichinella</taxon>
    </lineage>
</organism>
<feature type="compositionally biased region" description="Basic residues" evidence="1">
    <location>
        <begin position="1"/>
        <end position="11"/>
    </location>
</feature>
<name>A0A0V1MFV8_9BILA</name>
<evidence type="ECO:0000313" key="3">
    <source>
        <dbReference type="Proteomes" id="UP000054843"/>
    </source>
</evidence>
<keyword evidence="3" id="KW-1185">Reference proteome</keyword>
<feature type="compositionally biased region" description="Basic and acidic residues" evidence="1">
    <location>
        <begin position="19"/>
        <end position="28"/>
    </location>
</feature>
<evidence type="ECO:0000256" key="1">
    <source>
        <dbReference type="SAM" id="MobiDB-lite"/>
    </source>
</evidence>
<dbReference type="AlphaFoldDB" id="A0A0V1MFV8"/>
<reference evidence="2 3" key="1">
    <citation type="submission" date="2015-01" db="EMBL/GenBank/DDBJ databases">
        <title>Evolution of Trichinella species and genotypes.</title>
        <authorList>
            <person name="Korhonen P.K."/>
            <person name="Edoardo P."/>
            <person name="Giuseppe L.R."/>
            <person name="Gasser R.B."/>
        </authorList>
    </citation>
    <scope>NUCLEOTIDE SEQUENCE [LARGE SCALE GENOMIC DNA]</scope>
    <source>
        <strain evidence="2">ISS1980</strain>
    </source>
</reference>
<comment type="caution">
    <text evidence="2">The sequence shown here is derived from an EMBL/GenBank/DDBJ whole genome shotgun (WGS) entry which is preliminary data.</text>
</comment>
<dbReference type="Proteomes" id="UP000054843">
    <property type="component" value="Unassembled WGS sequence"/>
</dbReference>
<dbReference type="OrthoDB" id="5930247at2759"/>
<accession>A0A0V1MFV8</accession>
<proteinExistence type="predicted"/>